<sequence length="372" mass="41290">MSRDVRRKFIIGLLSLFIFVAGCGKTENAIPAASSTPTPTSVSSDPIAADGPFEWPEAKPAEAGIDEAKLQKIDEAVATKHKKTLSVLIVKDGRLVYERYYQHKGKDDPTGVFSVVKSVTSALVGIAIDKGYMKGVNQKLSELLPDLFANVDDERKKQITVKHALTLTAGLESNDENMFSSLDLGADTLAKPMVNEPGETFIYNTGMVHLLSIALTKASHMTTKQFAKKYLFEPLNITEFEWSTDLQGYYNGGTLLSLRPRDMAKLGYLYLQKGKWQGDQIVSENWVAESFTRYVTAEETYGYGYLFWLSEFKDKSGNPVSVYEASGYGGQHIQIIPQWDTVIVVTSDHESKDDSISDKLILDYVIPAIQPE</sequence>
<comment type="caution">
    <text evidence="2">The sequence shown here is derived from an EMBL/GenBank/DDBJ whole genome shotgun (WGS) entry which is preliminary data.</text>
</comment>
<keyword evidence="3" id="KW-1185">Reference proteome</keyword>
<evidence type="ECO:0000313" key="3">
    <source>
        <dbReference type="Proteomes" id="UP000256977"/>
    </source>
</evidence>
<accession>A0A3D9JMK3</accession>
<gene>
    <name evidence="2" type="ORF">DFP98_11652</name>
</gene>
<dbReference type="AlphaFoldDB" id="A0A3D9JMK3"/>
<dbReference type="RefSeq" id="WP_116062360.1">
    <property type="nucleotide sequence ID" value="NZ_QRDZ01000016.1"/>
</dbReference>
<dbReference type="Pfam" id="PF00144">
    <property type="entry name" value="Beta-lactamase"/>
    <property type="match status" value="1"/>
</dbReference>
<reference evidence="2 3" key="1">
    <citation type="submission" date="2018-07" db="EMBL/GenBank/DDBJ databases">
        <title>Genomic Encyclopedia of Type Strains, Phase III (KMG-III): the genomes of soil and plant-associated and newly described type strains.</title>
        <authorList>
            <person name="Whitman W."/>
        </authorList>
    </citation>
    <scope>NUCLEOTIDE SEQUENCE [LARGE SCALE GENOMIC DNA]</scope>
    <source>
        <strain evidence="2 3">CECT 7287</strain>
    </source>
</reference>
<dbReference type="Proteomes" id="UP000256977">
    <property type="component" value="Unassembled WGS sequence"/>
</dbReference>
<dbReference type="EMBL" id="QRDZ01000016">
    <property type="protein sequence ID" value="RED75250.1"/>
    <property type="molecule type" value="Genomic_DNA"/>
</dbReference>
<dbReference type="Gene3D" id="3.40.710.10">
    <property type="entry name" value="DD-peptidase/beta-lactamase superfamily"/>
    <property type="match status" value="1"/>
</dbReference>
<dbReference type="PROSITE" id="PS51257">
    <property type="entry name" value="PROKAR_LIPOPROTEIN"/>
    <property type="match status" value="1"/>
</dbReference>
<dbReference type="PANTHER" id="PTHR43283">
    <property type="entry name" value="BETA-LACTAMASE-RELATED"/>
    <property type="match status" value="1"/>
</dbReference>
<proteinExistence type="predicted"/>
<dbReference type="OrthoDB" id="9773047at2"/>
<organism evidence="2 3">
    <name type="scientific">Cohnella phaseoli</name>
    <dbReference type="NCBI Taxonomy" id="456490"/>
    <lineage>
        <taxon>Bacteria</taxon>
        <taxon>Bacillati</taxon>
        <taxon>Bacillota</taxon>
        <taxon>Bacilli</taxon>
        <taxon>Bacillales</taxon>
        <taxon>Paenibacillaceae</taxon>
        <taxon>Cohnella</taxon>
    </lineage>
</organism>
<dbReference type="InterPro" id="IPR012338">
    <property type="entry name" value="Beta-lactam/transpept-like"/>
</dbReference>
<feature type="domain" description="Beta-lactamase-related" evidence="1">
    <location>
        <begin position="72"/>
        <end position="361"/>
    </location>
</feature>
<dbReference type="InterPro" id="IPR050789">
    <property type="entry name" value="Diverse_Enzym_Activities"/>
</dbReference>
<evidence type="ECO:0000259" key="1">
    <source>
        <dbReference type="Pfam" id="PF00144"/>
    </source>
</evidence>
<dbReference type="SUPFAM" id="SSF56601">
    <property type="entry name" value="beta-lactamase/transpeptidase-like"/>
    <property type="match status" value="1"/>
</dbReference>
<dbReference type="InterPro" id="IPR001466">
    <property type="entry name" value="Beta-lactam-related"/>
</dbReference>
<name>A0A3D9JMK3_9BACL</name>
<protein>
    <submittedName>
        <fullName evidence="2">CubicO group peptidase (Beta-lactamase class C family)</fullName>
    </submittedName>
</protein>
<evidence type="ECO:0000313" key="2">
    <source>
        <dbReference type="EMBL" id="RED75250.1"/>
    </source>
</evidence>
<dbReference type="PANTHER" id="PTHR43283:SF7">
    <property type="entry name" value="BETA-LACTAMASE-RELATED DOMAIN-CONTAINING PROTEIN"/>
    <property type="match status" value="1"/>
</dbReference>